<organism evidence="1 2">
    <name type="scientific">Bifidobacterium jacchi</name>
    <dbReference type="NCBI Taxonomy" id="2490545"/>
    <lineage>
        <taxon>Bacteria</taxon>
        <taxon>Bacillati</taxon>
        <taxon>Actinomycetota</taxon>
        <taxon>Actinomycetes</taxon>
        <taxon>Bifidobacteriales</taxon>
        <taxon>Bifidobacteriaceae</taxon>
        <taxon>Bifidobacterium</taxon>
    </lineage>
</organism>
<keyword evidence="2" id="KW-1185">Reference proteome</keyword>
<accession>A0A5N5RLZ6</accession>
<dbReference type="AlphaFoldDB" id="A0A5N5RLZ6"/>
<protein>
    <submittedName>
        <fullName evidence="1">Uncharacterized protein</fullName>
    </submittedName>
</protein>
<evidence type="ECO:0000313" key="1">
    <source>
        <dbReference type="EMBL" id="KAB5608318.1"/>
    </source>
</evidence>
<name>A0A5N5RLZ6_9BIFI</name>
<dbReference type="Proteomes" id="UP000326336">
    <property type="component" value="Unassembled WGS sequence"/>
</dbReference>
<dbReference type="EMBL" id="RQSP01000003">
    <property type="protein sequence ID" value="KAB5608318.1"/>
    <property type="molecule type" value="Genomic_DNA"/>
</dbReference>
<evidence type="ECO:0000313" key="2">
    <source>
        <dbReference type="Proteomes" id="UP000326336"/>
    </source>
</evidence>
<sequence>MHQSADGDVGVVHAGEVHVAVNAFAHAHMMESPVGVRRSLHMAALADFGEQLVDQSLLA</sequence>
<comment type="caution">
    <text evidence="1">The sequence shown here is derived from an EMBL/GenBank/DDBJ whole genome shotgun (WGS) entry which is preliminary data.</text>
</comment>
<reference evidence="1 2" key="1">
    <citation type="journal article" date="2019" name="Int. J. Syst. Evol. Microbiol.">
        <title>Bifidobacterium jacchi sp. nov., isolated from the faeces of a baby common marmoset (Callithrix jacchus).</title>
        <authorList>
            <person name="Modesto M."/>
            <person name="Watanabe K."/>
            <person name="Arita M."/>
            <person name="Satti M."/>
            <person name="Oki K."/>
            <person name="Sciavilla P."/>
            <person name="Patavino C."/>
            <person name="Camma C."/>
            <person name="Michelini S."/>
            <person name="Sgorbati B."/>
            <person name="Mattarelli P."/>
        </authorList>
    </citation>
    <scope>NUCLEOTIDE SEQUENCE [LARGE SCALE GENOMIC DNA]</scope>
    <source>
        <strain evidence="1 2">MRM 9.3</strain>
    </source>
</reference>
<proteinExistence type="predicted"/>
<gene>
    <name evidence="1" type="ORF">EHS19_01430</name>
</gene>